<gene>
    <name evidence="1" type="ORF">SAMN05444858_12630</name>
</gene>
<name>A0A1N7EQT3_9ACTN</name>
<protein>
    <submittedName>
        <fullName evidence="1">Uncharacterized protein</fullName>
    </submittedName>
</protein>
<proteinExistence type="predicted"/>
<dbReference type="OrthoDB" id="9795921at2"/>
<organism evidence="1 2">
    <name type="scientific">Micromonospora avicenniae</name>
    <dbReference type="NCBI Taxonomy" id="1198245"/>
    <lineage>
        <taxon>Bacteria</taxon>
        <taxon>Bacillati</taxon>
        <taxon>Actinomycetota</taxon>
        <taxon>Actinomycetes</taxon>
        <taxon>Micromonosporales</taxon>
        <taxon>Micromonosporaceae</taxon>
        <taxon>Micromonospora</taxon>
    </lineage>
</organism>
<accession>A0A1N7EQT3</accession>
<dbReference type="Proteomes" id="UP000186004">
    <property type="component" value="Unassembled WGS sequence"/>
</dbReference>
<sequence length="88" mass="9976">MPNIDSIWNAIALHAGQDFRTVTGLPFRYVVDGDRLMPDRTDYWIHRSQVHAALELWPVTGPGALNKVVRGPSYLYALLADRRIMPDS</sequence>
<keyword evidence="2" id="KW-1185">Reference proteome</keyword>
<evidence type="ECO:0000313" key="2">
    <source>
        <dbReference type="Proteomes" id="UP000186004"/>
    </source>
</evidence>
<evidence type="ECO:0000313" key="1">
    <source>
        <dbReference type="EMBL" id="SIR90416.1"/>
    </source>
</evidence>
<reference evidence="1 2" key="1">
    <citation type="submission" date="2017-01" db="EMBL/GenBank/DDBJ databases">
        <authorList>
            <person name="Mah S.A."/>
            <person name="Swanson W.J."/>
            <person name="Moy G.W."/>
            <person name="Vacquier V.D."/>
        </authorList>
    </citation>
    <scope>NUCLEOTIDE SEQUENCE [LARGE SCALE GENOMIC DNA]</scope>
    <source>
        <strain evidence="1 2">DSM 45758</strain>
    </source>
</reference>
<dbReference type="AlphaFoldDB" id="A0A1N7EQT3"/>
<dbReference type="EMBL" id="FTNF01000026">
    <property type="protein sequence ID" value="SIR90416.1"/>
    <property type="molecule type" value="Genomic_DNA"/>
</dbReference>
<dbReference type="RefSeq" id="WP_076473577.1">
    <property type="nucleotide sequence ID" value="NZ_FTNF01000026.1"/>
</dbReference>